<dbReference type="PANTHER" id="PTHR13929:SF0">
    <property type="entry name" value="UBIA PRENYLTRANSFERASE DOMAIN-CONTAINING PROTEIN 1"/>
    <property type="match status" value="1"/>
</dbReference>
<dbReference type="UniPathway" id="UPA00079">
    <property type="reaction ID" value="UER00168"/>
</dbReference>
<evidence type="ECO:0000256" key="2">
    <source>
        <dbReference type="ARBA" id="ARBA00022428"/>
    </source>
</evidence>
<dbReference type="EMBL" id="AP018786">
    <property type="protein sequence ID" value="BBF22304.1"/>
    <property type="molecule type" value="Genomic_DNA"/>
</dbReference>
<dbReference type="CDD" id="cd13962">
    <property type="entry name" value="PT_UbiA_UBIAD1"/>
    <property type="match status" value="1"/>
</dbReference>
<evidence type="ECO:0000256" key="7">
    <source>
        <dbReference type="ARBA" id="ARBA00023136"/>
    </source>
</evidence>
<keyword evidence="11" id="KW-1185">Reference proteome</keyword>
<reference evidence="10 11" key="1">
    <citation type="journal article" date="2018" name="Int. J. Syst. Evol. Microbiol.">
        <title>Mesosutterella multiformis gen. nov., sp. nov., a member of the family Sutterellaceae and Sutterella megalosphaeroides sp. nov., isolated from human faeces.</title>
        <authorList>
            <person name="Sakamoto M."/>
            <person name="Ikeyama N."/>
            <person name="Kunihiro T."/>
            <person name="Iino T."/>
            <person name="Yuki M."/>
            <person name="Ohkuma M."/>
        </authorList>
    </citation>
    <scope>NUCLEOTIDE SEQUENCE [LARGE SCALE GENOMIC DNA]</scope>
    <source>
        <strain evidence="10 11">6FBBBH3</strain>
    </source>
</reference>
<evidence type="ECO:0000313" key="10">
    <source>
        <dbReference type="EMBL" id="BBF22304.1"/>
    </source>
</evidence>
<dbReference type="Proteomes" id="UP000271003">
    <property type="component" value="Chromosome"/>
</dbReference>
<dbReference type="PANTHER" id="PTHR13929">
    <property type="entry name" value="1,4-DIHYDROXY-2-NAPHTHOATE OCTAPRENYLTRANSFERASE"/>
    <property type="match status" value="1"/>
</dbReference>
<keyword evidence="7 8" id="KW-0472">Membrane</keyword>
<evidence type="ECO:0000256" key="9">
    <source>
        <dbReference type="NCBIfam" id="TIGR00751"/>
    </source>
</evidence>
<comment type="pathway">
    <text evidence="8">Quinol/quinone metabolism; menaquinone biosynthesis; menaquinol from 1,4-dihydroxy-2-naphthoate: step 1/2.</text>
</comment>
<dbReference type="KEGG" id="sutt:SUTMEG_01950"/>
<feature type="transmembrane region" description="Helical" evidence="8">
    <location>
        <begin position="47"/>
        <end position="66"/>
    </location>
</feature>
<evidence type="ECO:0000256" key="1">
    <source>
        <dbReference type="ARBA" id="ARBA00004141"/>
    </source>
</evidence>
<accession>A0A2Z6I7D8</accession>
<keyword evidence="6 8" id="KW-1133">Transmembrane helix</keyword>
<keyword evidence="4 8" id="KW-0808">Transferase</keyword>
<comment type="subcellular location">
    <subcellularLocation>
        <location evidence="8">Cell membrane</location>
        <topology evidence="8">Multi-pass membrane protein</topology>
    </subcellularLocation>
    <subcellularLocation>
        <location evidence="1">Membrane</location>
        <topology evidence="1">Multi-pass membrane protein</topology>
    </subcellularLocation>
</comment>
<feature type="transmembrane region" description="Helical" evidence="8">
    <location>
        <begin position="154"/>
        <end position="174"/>
    </location>
</feature>
<keyword evidence="5 8" id="KW-0812">Transmembrane</keyword>
<dbReference type="GO" id="GO:0005886">
    <property type="term" value="C:plasma membrane"/>
    <property type="evidence" value="ECO:0007669"/>
    <property type="project" value="UniProtKB-SubCell"/>
</dbReference>
<organism evidence="10 11">
    <name type="scientific">Sutterella megalosphaeroides</name>
    <dbReference type="NCBI Taxonomy" id="2494234"/>
    <lineage>
        <taxon>Bacteria</taxon>
        <taxon>Pseudomonadati</taxon>
        <taxon>Pseudomonadota</taxon>
        <taxon>Betaproteobacteria</taxon>
        <taxon>Burkholderiales</taxon>
        <taxon>Sutterellaceae</taxon>
        <taxon>Sutterella</taxon>
    </lineage>
</organism>
<evidence type="ECO:0000256" key="8">
    <source>
        <dbReference type="HAMAP-Rule" id="MF_01937"/>
    </source>
</evidence>
<evidence type="ECO:0000313" key="11">
    <source>
        <dbReference type="Proteomes" id="UP000271003"/>
    </source>
</evidence>
<feature type="transmembrane region" description="Helical" evidence="8">
    <location>
        <begin position="20"/>
        <end position="40"/>
    </location>
</feature>
<feature type="transmembrane region" description="Helical" evidence="8">
    <location>
        <begin position="289"/>
        <end position="312"/>
    </location>
</feature>
<comment type="catalytic activity">
    <reaction evidence="8">
        <text>an all-trans-polyprenyl diphosphate + 1,4-dihydroxy-2-naphthoate + H(+) = a 2-demethylmenaquinol + CO2 + diphosphate</text>
        <dbReference type="Rhea" id="RHEA:26478"/>
        <dbReference type="Rhea" id="RHEA-COMP:9563"/>
        <dbReference type="Rhea" id="RHEA-COMP:9564"/>
        <dbReference type="ChEBI" id="CHEBI:11173"/>
        <dbReference type="ChEBI" id="CHEBI:15378"/>
        <dbReference type="ChEBI" id="CHEBI:16526"/>
        <dbReference type="ChEBI" id="CHEBI:33019"/>
        <dbReference type="ChEBI" id="CHEBI:55437"/>
        <dbReference type="ChEBI" id="CHEBI:58914"/>
        <dbReference type="EC" id="2.5.1.74"/>
    </reaction>
</comment>
<dbReference type="Gene3D" id="1.10.357.140">
    <property type="entry name" value="UbiA prenyltransferase"/>
    <property type="match status" value="1"/>
</dbReference>
<dbReference type="EC" id="2.5.1.74" evidence="8 9"/>
<comment type="function">
    <text evidence="8">Conversion of 1,4-dihydroxy-2-naphthoate (DHNA) to demethylmenaquinone (DMK).</text>
</comment>
<evidence type="ECO:0000256" key="4">
    <source>
        <dbReference type="ARBA" id="ARBA00022679"/>
    </source>
</evidence>
<dbReference type="NCBIfam" id="TIGR00751">
    <property type="entry name" value="menA"/>
    <property type="match status" value="1"/>
</dbReference>
<evidence type="ECO:0000256" key="3">
    <source>
        <dbReference type="ARBA" id="ARBA00022475"/>
    </source>
</evidence>
<proteinExistence type="inferred from homology"/>
<feature type="transmembrane region" description="Helical" evidence="8">
    <location>
        <begin position="225"/>
        <end position="245"/>
    </location>
</feature>
<name>A0A2Z6I7D8_9BURK</name>
<comment type="similarity">
    <text evidence="8">Belongs to the MenA family. Type 1 subfamily.</text>
</comment>
<dbReference type="RefSeq" id="WP_120175961.1">
    <property type="nucleotide sequence ID" value="NZ_AP018786.1"/>
</dbReference>
<evidence type="ECO:0000256" key="6">
    <source>
        <dbReference type="ARBA" id="ARBA00022989"/>
    </source>
</evidence>
<dbReference type="InterPro" id="IPR000537">
    <property type="entry name" value="UbiA_prenyltransferase"/>
</dbReference>
<dbReference type="InterPro" id="IPR026046">
    <property type="entry name" value="UBIAD1"/>
</dbReference>
<sequence>MSQDHRLPEDYPGLLRAWLAFVRPKTWGVAVAPVLATLALAYSERHVFDPVVAFFTLSIAVLMQIVTNMENDLGYTERKAEVGNRKGLPRATTRGWISRSTARRAIVVTGVLALLNTGVLIAFGGWPFALVGASSLIAAYCYMGGPKPIAYTPFGELTVLLFFGITAVFGTYYLQTHAWSLNMVLLGIALGSIAASVLAVNNYRDHEHDRSIGRKTLAVVLPEEVFVKVFEVLIVAPYLLVALMVVIDMSYWPYFLVMLSFVDCMRLPEKLRTLKHEALNAVMFSCVKLEIKFSVLFMLGALAQALLMHLTVSAP</sequence>
<evidence type="ECO:0000256" key="5">
    <source>
        <dbReference type="ARBA" id="ARBA00022692"/>
    </source>
</evidence>
<keyword evidence="3 8" id="KW-1003">Cell membrane</keyword>
<protein>
    <recommendedName>
        <fullName evidence="8 9">1,4-dihydroxy-2-naphthoate octaprenyltransferase</fullName>
        <shortName evidence="8">DHNA-octaprenyltransferase</shortName>
        <ecNumber evidence="8 9">2.5.1.74</ecNumber>
    </recommendedName>
</protein>
<dbReference type="GO" id="GO:0009234">
    <property type="term" value="P:menaquinone biosynthetic process"/>
    <property type="evidence" value="ECO:0007669"/>
    <property type="project" value="UniProtKB-UniRule"/>
</dbReference>
<dbReference type="Pfam" id="PF01040">
    <property type="entry name" value="UbiA"/>
    <property type="match status" value="1"/>
</dbReference>
<dbReference type="AlphaFoldDB" id="A0A2Z6I7D8"/>
<dbReference type="PIRSF" id="PIRSF005355">
    <property type="entry name" value="UBIAD1"/>
    <property type="match status" value="1"/>
</dbReference>
<dbReference type="GO" id="GO:0046428">
    <property type="term" value="F:1,4-dihydroxy-2-naphthoate polyprenyltransferase activity"/>
    <property type="evidence" value="ECO:0007669"/>
    <property type="project" value="UniProtKB-UniRule"/>
</dbReference>
<gene>
    <name evidence="8 10" type="primary">menA</name>
    <name evidence="10" type="ORF">SUTMEG_01950</name>
</gene>
<dbReference type="OrthoDB" id="9767568at2"/>
<dbReference type="InterPro" id="IPR004657">
    <property type="entry name" value="MenA"/>
</dbReference>
<feature type="transmembrane region" description="Helical" evidence="8">
    <location>
        <begin position="180"/>
        <end position="204"/>
    </location>
</feature>
<keyword evidence="2 8" id="KW-0474">Menaquinone biosynthesis</keyword>
<dbReference type="GO" id="GO:0042371">
    <property type="term" value="P:vitamin K biosynthetic process"/>
    <property type="evidence" value="ECO:0007669"/>
    <property type="project" value="TreeGrafter"/>
</dbReference>
<dbReference type="InterPro" id="IPR044878">
    <property type="entry name" value="UbiA_sf"/>
</dbReference>
<dbReference type="HAMAP" id="MF_01937">
    <property type="entry name" value="MenA_1"/>
    <property type="match status" value="1"/>
</dbReference>